<dbReference type="PROSITE" id="PS00806">
    <property type="entry name" value="ALDOLASE_CLASS_II_2"/>
    <property type="match status" value="1"/>
</dbReference>
<dbReference type="PANTHER" id="PTHR30304:SF0">
    <property type="entry name" value="D-TAGATOSE-1,6-BISPHOSPHATE ALDOLASE SUBUNIT GATY-RELATED"/>
    <property type="match status" value="1"/>
</dbReference>
<feature type="binding site" evidence="2">
    <location>
        <begin position="226"/>
        <end position="229"/>
    </location>
    <ligand>
        <name>dihydroxyacetone phosphate</name>
        <dbReference type="ChEBI" id="CHEBI:57642"/>
    </ligand>
</feature>
<evidence type="ECO:0000256" key="3">
    <source>
        <dbReference type="PIRSR" id="PIRSR001359-3"/>
    </source>
</evidence>
<comment type="caution">
    <text evidence="4">The sequence shown here is derived from an EMBL/GenBank/DDBJ whole genome shotgun (WGS) entry which is preliminary data.</text>
</comment>
<dbReference type="Pfam" id="PF01116">
    <property type="entry name" value="F_bP_aldolase"/>
    <property type="match status" value="1"/>
</dbReference>
<feature type="binding site" evidence="3">
    <location>
        <position position="133"/>
    </location>
    <ligand>
        <name>Zn(2+)</name>
        <dbReference type="ChEBI" id="CHEBI:29105"/>
        <label>2</label>
    </ligand>
</feature>
<evidence type="ECO:0000313" key="4">
    <source>
        <dbReference type="EMBL" id="HIV25953.1"/>
    </source>
</evidence>
<dbReference type="EMBL" id="DVOO01000028">
    <property type="protein sequence ID" value="HIV25953.1"/>
    <property type="molecule type" value="Genomic_DNA"/>
</dbReference>
<feature type="active site" description="Proton donor" evidence="1">
    <location>
        <position position="81"/>
    </location>
</feature>
<dbReference type="InterPro" id="IPR050246">
    <property type="entry name" value="Class_II_FBP_aldolase"/>
</dbReference>
<feature type="binding site" evidence="2">
    <location>
        <position position="177"/>
    </location>
    <ligand>
        <name>dihydroxyacetone phosphate</name>
        <dbReference type="ChEBI" id="CHEBI:57642"/>
    </ligand>
</feature>
<feature type="binding site" evidence="3">
    <location>
        <position position="103"/>
    </location>
    <ligand>
        <name>Zn(2+)</name>
        <dbReference type="ChEBI" id="CHEBI:29105"/>
        <label>2</label>
    </ligand>
</feature>
<reference evidence="4" key="2">
    <citation type="journal article" date="2021" name="PeerJ">
        <title>Extensive microbial diversity within the chicken gut microbiome revealed by metagenomics and culture.</title>
        <authorList>
            <person name="Gilroy R."/>
            <person name="Ravi A."/>
            <person name="Getino M."/>
            <person name="Pursley I."/>
            <person name="Horton D.L."/>
            <person name="Alikhan N.F."/>
            <person name="Baker D."/>
            <person name="Gharbi K."/>
            <person name="Hall N."/>
            <person name="Watson M."/>
            <person name="Adriaenssens E.M."/>
            <person name="Foster-Nyarko E."/>
            <person name="Jarju S."/>
            <person name="Secka A."/>
            <person name="Antonio M."/>
            <person name="Oren A."/>
            <person name="Chaudhuri R.R."/>
            <person name="La Ragione R."/>
            <person name="Hildebrand F."/>
            <person name="Pallen M.J."/>
        </authorList>
    </citation>
    <scope>NUCLEOTIDE SEQUENCE</scope>
    <source>
        <strain evidence="4">CHK188-20938</strain>
    </source>
</reference>
<organism evidence="4 5">
    <name type="scientific">Candidatus Scatomonas pullistercoris</name>
    <dbReference type="NCBI Taxonomy" id="2840920"/>
    <lineage>
        <taxon>Bacteria</taxon>
        <taxon>Bacillati</taxon>
        <taxon>Bacillota</taxon>
        <taxon>Clostridia</taxon>
        <taxon>Lachnospirales</taxon>
        <taxon>Lachnospiraceae</taxon>
        <taxon>Lachnospiraceae incertae sedis</taxon>
        <taxon>Candidatus Scatomonas</taxon>
    </lineage>
</organism>
<name>A0A9D1P3J6_9FIRM</name>
<dbReference type="PANTHER" id="PTHR30304">
    <property type="entry name" value="D-TAGATOSE-1,6-BISPHOSPHATE ALDOLASE"/>
    <property type="match status" value="1"/>
</dbReference>
<dbReference type="GO" id="GO:0005829">
    <property type="term" value="C:cytosol"/>
    <property type="evidence" value="ECO:0007669"/>
    <property type="project" value="TreeGrafter"/>
</dbReference>
<dbReference type="NCBIfam" id="TIGR00167">
    <property type="entry name" value="cbbA"/>
    <property type="match status" value="1"/>
</dbReference>
<dbReference type="SUPFAM" id="SSF51569">
    <property type="entry name" value="Aldolase"/>
    <property type="match status" value="1"/>
</dbReference>
<dbReference type="AlphaFoldDB" id="A0A9D1P3J6"/>
<protein>
    <submittedName>
        <fullName evidence="4">Class II fructose-bisphosphate aldolase</fullName>
    </submittedName>
</protein>
<feature type="binding site" evidence="3">
    <location>
        <position position="204"/>
    </location>
    <ligand>
        <name>Zn(2+)</name>
        <dbReference type="ChEBI" id="CHEBI:29105"/>
        <label>1</label>
        <note>catalytic</note>
    </ligand>
</feature>
<accession>A0A9D1P3J6</accession>
<dbReference type="GO" id="GO:0009025">
    <property type="term" value="F:tagatose-bisphosphate aldolase activity"/>
    <property type="evidence" value="ECO:0007669"/>
    <property type="project" value="TreeGrafter"/>
</dbReference>
<keyword evidence="3" id="KW-0862">Zinc</keyword>
<sequence length="277" mass="29863">MLVTLQEVLRDAQEKKYGVGLFNTVNLEMAKGVLAAAEELRAPVIIGTAEILLPYASLEELAYFLVPMAQKASVPVVLHYDHGLTEPKILEALKLGFSSVMYDCSTDTYENNISRVAQMVKIAKAFGATVEAELGHVGANEEGSGDDSIYTEPEQARDFAKRTGVDALAVAIGTAHGAYKSRPKLDISRLAEISRTVPVPLVLHGGSGLTDEDFKNCVANGISKINIFTDINCAAAKAAHDNYREGCGLTDIQNLITEAVKQETMKKMRVFGSEGRA</sequence>
<comment type="cofactor">
    <cofactor evidence="3">
        <name>Zn(2+)</name>
        <dbReference type="ChEBI" id="CHEBI:29105"/>
    </cofactor>
    <text evidence="3">Binds 2 Zn(2+) ions per subunit. One is catalytic and the other provides a structural contribution.</text>
</comment>
<dbReference type="GO" id="GO:0008270">
    <property type="term" value="F:zinc ion binding"/>
    <property type="evidence" value="ECO:0007669"/>
    <property type="project" value="InterPro"/>
</dbReference>
<dbReference type="Gene3D" id="3.20.20.70">
    <property type="entry name" value="Aldolase class I"/>
    <property type="match status" value="1"/>
</dbReference>
<evidence type="ECO:0000256" key="2">
    <source>
        <dbReference type="PIRSR" id="PIRSR001359-2"/>
    </source>
</evidence>
<gene>
    <name evidence="4" type="ORF">IAB71_09310</name>
</gene>
<dbReference type="InterPro" id="IPR013785">
    <property type="entry name" value="Aldolase_TIM"/>
</dbReference>
<feature type="binding site" evidence="3">
    <location>
        <position position="82"/>
    </location>
    <ligand>
        <name>Zn(2+)</name>
        <dbReference type="ChEBI" id="CHEBI:29105"/>
        <label>1</label>
        <note>catalytic</note>
    </ligand>
</feature>
<evidence type="ECO:0000256" key="1">
    <source>
        <dbReference type="PIRSR" id="PIRSR001359-1"/>
    </source>
</evidence>
<proteinExistence type="predicted"/>
<dbReference type="PIRSF" id="PIRSF001359">
    <property type="entry name" value="F_bP_aldolase_II"/>
    <property type="match status" value="1"/>
</dbReference>
<reference evidence="4" key="1">
    <citation type="submission" date="2020-10" db="EMBL/GenBank/DDBJ databases">
        <authorList>
            <person name="Gilroy R."/>
        </authorList>
    </citation>
    <scope>NUCLEOTIDE SEQUENCE</scope>
    <source>
        <strain evidence="4">CHK188-20938</strain>
    </source>
</reference>
<feature type="binding site" evidence="2">
    <location>
        <begin position="205"/>
        <end position="207"/>
    </location>
    <ligand>
        <name>dihydroxyacetone phosphate</name>
        <dbReference type="ChEBI" id="CHEBI:57642"/>
    </ligand>
</feature>
<dbReference type="InterPro" id="IPR000771">
    <property type="entry name" value="FBA_II"/>
</dbReference>
<evidence type="ECO:0000313" key="5">
    <source>
        <dbReference type="Proteomes" id="UP000824169"/>
    </source>
</evidence>
<dbReference type="Proteomes" id="UP000824169">
    <property type="component" value="Unassembled WGS sequence"/>
</dbReference>
<dbReference type="CDD" id="cd00947">
    <property type="entry name" value="TBP_aldolase_IIB"/>
    <property type="match status" value="1"/>
</dbReference>
<dbReference type="GO" id="GO:0005975">
    <property type="term" value="P:carbohydrate metabolic process"/>
    <property type="evidence" value="ECO:0007669"/>
    <property type="project" value="InterPro"/>
</dbReference>
<feature type="binding site" evidence="3">
    <location>
        <position position="176"/>
    </location>
    <ligand>
        <name>Zn(2+)</name>
        <dbReference type="ChEBI" id="CHEBI:29105"/>
        <label>1</label>
        <note>catalytic</note>
    </ligand>
</feature>
<keyword evidence="3" id="KW-0479">Metal-binding</keyword>